<comment type="caution">
    <text evidence="4">The sequence shown here is derived from an EMBL/GenBank/DDBJ whole genome shotgun (WGS) entry which is preliminary data.</text>
</comment>
<evidence type="ECO:0008006" key="6">
    <source>
        <dbReference type="Google" id="ProtNLM"/>
    </source>
</evidence>
<reference evidence="4 5" key="1">
    <citation type="submission" date="2024-03" db="EMBL/GenBank/DDBJ databases">
        <title>Adaptation during the transition from Ophiocordyceps entomopathogen to insect associate is accompanied by gene loss and intensified selection.</title>
        <authorList>
            <person name="Ward C.M."/>
            <person name="Onetto C.A."/>
            <person name="Borneman A.R."/>
        </authorList>
    </citation>
    <scope>NUCLEOTIDE SEQUENCE [LARGE SCALE GENOMIC DNA]</scope>
    <source>
        <strain evidence="4">AWRI1</strain>
        <tissue evidence="4">Single Adult Female</tissue>
    </source>
</reference>
<dbReference type="InterPro" id="IPR011042">
    <property type="entry name" value="6-blade_b-propeller_TolB-like"/>
</dbReference>
<gene>
    <name evidence="4" type="ORF">V9T40_014687</name>
</gene>
<protein>
    <recommendedName>
        <fullName evidence="6">Protein yellow</fullName>
    </recommendedName>
</protein>
<dbReference type="AlphaFoldDB" id="A0AAN9XY26"/>
<evidence type="ECO:0000256" key="2">
    <source>
        <dbReference type="ARBA" id="ARBA00009127"/>
    </source>
</evidence>
<dbReference type="Pfam" id="PF03022">
    <property type="entry name" value="MRJP"/>
    <property type="match status" value="1"/>
</dbReference>
<dbReference type="PANTHER" id="PTHR10009:SF11">
    <property type="entry name" value="RH54244P"/>
    <property type="match status" value="1"/>
</dbReference>
<dbReference type="Gene3D" id="2.120.10.30">
    <property type="entry name" value="TolB, C-terminal domain"/>
    <property type="match status" value="1"/>
</dbReference>
<proteinExistence type="inferred from homology"/>
<organism evidence="4 5">
    <name type="scientific">Parthenolecanium corni</name>
    <dbReference type="NCBI Taxonomy" id="536013"/>
    <lineage>
        <taxon>Eukaryota</taxon>
        <taxon>Metazoa</taxon>
        <taxon>Ecdysozoa</taxon>
        <taxon>Arthropoda</taxon>
        <taxon>Hexapoda</taxon>
        <taxon>Insecta</taxon>
        <taxon>Pterygota</taxon>
        <taxon>Neoptera</taxon>
        <taxon>Paraneoptera</taxon>
        <taxon>Hemiptera</taxon>
        <taxon>Sternorrhyncha</taxon>
        <taxon>Coccoidea</taxon>
        <taxon>Coccidae</taxon>
        <taxon>Parthenolecanium</taxon>
    </lineage>
</organism>
<keyword evidence="5" id="KW-1185">Reference proteome</keyword>
<keyword evidence="3" id="KW-0964">Secreted</keyword>
<dbReference type="GO" id="GO:0005576">
    <property type="term" value="C:extracellular region"/>
    <property type="evidence" value="ECO:0007669"/>
    <property type="project" value="UniProtKB-SubCell"/>
</dbReference>
<comment type="similarity">
    <text evidence="2">Belongs to the major royal jelly protein family.</text>
</comment>
<sequence>MFIPTSEQRANRLREVFHWKQIDFQFENETHRQSMFDSGQFKPGNSIPTSLALWTDKLFLTLPRFKLGVPATLAYIQLNQTDFRLISLLCFLQVHRIFSEIEANVTSPSLIAYPNWESHDITVRNITSVLNIHTDPCDRLWVIDSGQIENKHEKDPTLITFDLKTNLQIDTQKVKSKTDYKTEPYLADIVVDVTSANCDGAYAYIADAANYELIVYSLRGREFHRITHNYFSFDPLGGDLHIDGVHYQTQFGIFSLALSPVGRDDHRTLFFSSLASTNQFAVSTVVIQNKTLDTIHSFYEFKVMGSRGMNAQSGASTFDEETGVLFYTLIMKHGIACWNSYGADEYSEKAQGIIVEDENIIYPSDVEVDTSGLLWALSNRLPKFQHGRLLEEDVNIRILSGSIRTIIKGTMCDAM</sequence>
<comment type="subcellular location">
    <subcellularLocation>
        <location evidence="1">Secreted</location>
    </subcellularLocation>
</comment>
<evidence type="ECO:0000256" key="1">
    <source>
        <dbReference type="ARBA" id="ARBA00004613"/>
    </source>
</evidence>
<dbReference type="PANTHER" id="PTHR10009">
    <property type="entry name" value="PROTEIN YELLOW-RELATED"/>
    <property type="match status" value="1"/>
</dbReference>
<dbReference type="InterPro" id="IPR011044">
    <property type="entry name" value="Quino_amine_DH_bsu"/>
</dbReference>
<dbReference type="EMBL" id="JBBCAQ010000041">
    <property type="protein sequence ID" value="KAK7571083.1"/>
    <property type="molecule type" value="Genomic_DNA"/>
</dbReference>
<dbReference type="Proteomes" id="UP001367676">
    <property type="component" value="Unassembled WGS sequence"/>
</dbReference>
<accession>A0AAN9XY26</accession>
<evidence type="ECO:0000256" key="3">
    <source>
        <dbReference type="ARBA" id="ARBA00022525"/>
    </source>
</evidence>
<evidence type="ECO:0000313" key="5">
    <source>
        <dbReference type="Proteomes" id="UP001367676"/>
    </source>
</evidence>
<name>A0AAN9XY26_9HEMI</name>
<evidence type="ECO:0000313" key="4">
    <source>
        <dbReference type="EMBL" id="KAK7571083.1"/>
    </source>
</evidence>
<dbReference type="SUPFAM" id="SSF50969">
    <property type="entry name" value="YVTN repeat-like/Quinoprotein amine dehydrogenase"/>
    <property type="match status" value="1"/>
</dbReference>
<dbReference type="InterPro" id="IPR017996">
    <property type="entry name" value="MRJP/yellow-related"/>
</dbReference>